<dbReference type="Pfam" id="PF06041">
    <property type="entry name" value="DUF924"/>
    <property type="match status" value="1"/>
</dbReference>
<accession>A0AAW0QJS8</accession>
<organism evidence="1 2">
    <name type="scientific">Apiospora kogelbergensis</name>
    <dbReference type="NCBI Taxonomy" id="1337665"/>
    <lineage>
        <taxon>Eukaryota</taxon>
        <taxon>Fungi</taxon>
        <taxon>Dikarya</taxon>
        <taxon>Ascomycota</taxon>
        <taxon>Pezizomycotina</taxon>
        <taxon>Sordariomycetes</taxon>
        <taxon>Xylariomycetidae</taxon>
        <taxon>Amphisphaeriales</taxon>
        <taxon>Apiosporaceae</taxon>
        <taxon>Apiospora</taxon>
    </lineage>
</organism>
<dbReference type="InterPro" id="IPR010323">
    <property type="entry name" value="DUF924"/>
</dbReference>
<comment type="caution">
    <text evidence="1">The sequence shown here is derived from an EMBL/GenBank/DDBJ whole genome shotgun (WGS) entry which is preliminary data.</text>
</comment>
<protein>
    <recommendedName>
        <fullName evidence="3">DUF924-domain-containing protein</fullName>
    </recommendedName>
</protein>
<name>A0AAW0QJS8_9PEZI</name>
<evidence type="ECO:0000313" key="2">
    <source>
        <dbReference type="Proteomes" id="UP001392437"/>
    </source>
</evidence>
<evidence type="ECO:0008006" key="3">
    <source>
        <dbReference type="Google" id="ProtNLM"/>
    </source>
</evidence>
<keyword evidence="2" id="KW-1185">Reference proteome</keyword>
<dbReference type="EMBL" id="JAQQWP010000008">
    <property type="protein sequence ID" value="KAK8105543.1"/>
    <property type="molecule type" value="Genomic_DNA"/>
</dbReference>
<dbReference type="Gene3D" id="1.20.58.320">
    <property type="entry name" value="TPR-like"/>
    <property type="match status" value="1"/>
</dbReference>
<dbReference type="InterPro" id="IPR011990">
    <property type="entry name" value="TPR-like_helical_dom_sf"/>
</dbReference>
<dbReference type="Proteomes" id="UP001392437">
    <property type="component" value="Unassembled WGS sequence"/>
</dbReference>
<dbReference type="AlphaFoldDB" id="A0AAW0QJS8"/>
<proteinExistence type="predicted"/>
<evidence type="ECO:0000313" key="1">
    <source>
        <dbReference type="EMBL" id="KAK8105543.1"/>
    </source>
</evidence>
<dbReference type="Gene3D" id="1.25.40.10">
    <property type="entry name" value="Tetratricopeptide repeat domain"/>
    <property type="match status" value="1"/>
</dbReference>
<sequence>MPSEPVRRRTLLWLGLLPIIIITVYTAAFRRDTSSSNISSRKGDSPTTPHSDYSDNMAGQLRGFVLNPRVFNASLYKSIYDVWFGGMPAHAVNAAAPTKEMAMRWFAVDQAFDTQCVSAGAEALDAIGPSRLALPKFTTVQEDRAHYADMARPFASQYDGAANKEEASAVGKNALSLVLLLDQLSRNVYRQDQGLIYGHYDRLARAVSRDVRARRILEGPGFSDVQRYWLYMPLMHSEDLADHEEFDEYIREKVTQAERAGDEASVGSLRSSVDFGKRHMDIIRQFGRFPHRNKWLGREPTRQETAFLEDGGDTFGSG</sequence>
<dbReference type="SUPFAM" id="SSF48452">
    <property type="entry name" value="TPR-like"/>
    <property type="match status" value="1"/>
</dbReference>
<gene>
    <name evidence="1" type="ORF">PG999_008902</name>
</gene>
<reference evidence="1 2" key="1">
    <citation type="submission" date="2023-01" db="EMBL/GenBank/DDBJ databases">
        <title>Analysis of 21 Apiospora genomes using comparative genomics revels a genus with tremendous synthesis potential of carbohydrate active enzymes and secondary metabolites.</title>
        <authorList>
            <person name="Sorensen T."/>
        </authorList>
    </citation>
    <scope>NUCLEOTIDE SEQUENCE [LARGE SCALE GENOMIC DNA]</scope>
    <source>
        <strain evidence="1 2">CBS 117206</strain>
    </source>
</reference>